<gene>
    <name evidence="2" type="ORF">CRV06_09895</name>
</gene>
<protein>
    <recommendedName>
        <fullName evidence="4">Periplasmic heavy metal sensor</fullName>
    </recommendedName>
</protein>
<sequence>MKTKVLAAVALTALLGTGLYAYNGDMKGMKTGVCPTNKMYNPMMKKNKKAGSFGVLGLVRQLNLSSEQIKDIQKIRQDMMKNRVKPSVAFTKNGFDKDKYMEIMKQKRDNMLESKAEMVDKVYKILTPKQKEQLKVLIDLREDRMVSMMDKRMNFDKNCNGRR</sequence>
<dbReference type="Pfam" id="PF07813">
    <property type="entry name" value="LTXXQ"/>
    <property type="match status" value="1"/>
</dbReference>
<evidence type="ECO:0008006" key="4">
    <source>
        <dbReference type="Google" id="ProtNLM"/>
    </source>
</evidence>
<dbReference type="Proteomes" id="UP000290191">
    <property type="component" value="Unassembled WGS sequence"/>
</dbReference>
<accession>A0A4Q0XY08</accession>
<dbReference type="InterPro" id="IPR012899">
    <property type="entry name" value="LTXXQ"/>
</dbReference>
<dbReference type="Gene3D" id="1.20.120.1490">
    <property type="match status" value="1"/>
</dbReference>
<dbReference type="AlphaFoldDB" id="A0A4Q0XY08"/>
<keyword evidence="3" id="KW-1185">Reference proteome</keyword>
<dbReference type="RefSeq" id="WP_129082352.1">
    <property type="nucleotide sequence ID" value="NZ_CP041070.1"/>
</dbReference>
<feature type="signal peptide" evidence="1">
    <location>
        <begin position="1"/>
        <end position="21"/>
    </location>
</feature>
<feature type="chain" id="PRO_5020957684" description="Periplasmic heavy metal sensor" evidence="1">
    <location>
        <begin position="22"/>
        <end position="163"/>
    </location>
</feature>
<evidence type="ECO:0000313" key="3">
    <source>
        <dbReference type="Proteomes" id="UP000290191"/>
    </source>
</evidence>
<reference evidence="2 3" key="1">
    <citation type="submission" date="2017-10" db="EMBL/GenBank/DDBJ databases">
        <title>Genomics of the genus Arcobacter.</title>
        <authorList>
            <person name="Perez-Cataluna A."/>
            <person name="Figueras M.J."/>
        </authorList>
    </citation>
    <scope>NUCLEOTIDE SEQUENCE [LARGE SCALE GENOMIC DNA]</scope>
    <source>
        <strain evidence="2 3">DSM 24636</strain>
    </source>
</reference>
<evidence type="ECO:0000256" key="1">
    <source>
        <dbReference type="SAM" id="SignalP"/>
    </source>
</evidence>
<dbReference type="OrthoDB" id="5349328at2"/>
<comment type="caution">
    <text evidence="2">The sequence shown here is derived from an EMBL/GenBank/DDBJ whole genome shotgun (WGS) entry which is preliminary data.</text>
</comment>
<dbReference type="EMBL" id="PDKO01000008">
    <property type="protein sequence ID" value="RXJ62442.1"/>
    <property type="molecule type" value="Genomic_DNA"/>
</dbReference>
<keyword evidence="1" id="KW-0732">Signal</keyword>
<proteinExistence type="predicted"/>
<dbReference type="GO" id="GO:0042597">
    <property type="term" value="C:periplasmic space"/>
    <property type="evidence" value="ECO:0007669"/>
    <property type="project" value="InterPro"/>
</dbReference>
<evidence type="ECO:0000313" key="2">
    <source>
        <dbReference type="EMBL" id="RXJ62442.1"/>
    </source>
</evidence>
<organism evidence="2 3">
    <name type="scientific">Halarcobacter anaerophilus</name>
    <dbReference type="NCBI Taxonomy" id="877500"/>
    <lineage>
        <taxon>Bacteria</taxon>
        <taxon>Pseudomonadati</taxon>
        <taxon>Campylobacterota</taxon>
        <taxon>Epsilonproteobacteria</taxon>
        <taxon>Campylobacterales</taxon>
        <taxon>Arcobacteraceae</taxon>
        <taxon>Halarcobacter</taxon>
    </lineage>
</organism>
<dbReference type="STRING" id="877500.GCA_000935065_01089"/>
<name>A0A4Q0XY08_9BACT</name>